<name>A0A9X1V937_9BACL</name>
<dbReference type="RefSeq" id="WP_241712783.1">
    <property type="nucleotide sequence ID" value="NZ_JALBUF010000003.1"/>
</dbReference>
<dbReference type="AlphaFoldDB" id="A0A9X1V937"/>
<evidence type="ECO:0000313" key="3">
    <source>
        <dbReference type="Proteomes" id="UP001139263"/>
    </source>
</evidence>
<dbReference type="InterPro" id="IPR004360">
    <property type="entry name" value="Glyas_Fos-R_dOase_dom"/>
</dbReference>
<dbReference type="Proteomes" id="UP001139263">
    <property type="component" value="Unassembled WGS sequence"/>
</dbReference>
<dbReference type="EMBL" id="JALBUF010000003">
    <property type="protein sequence ID" value="MCI0183035.1"/>
    <property type="molecule type" value="Genomic_DNA"/>
</dbReference>
<reference evidence="2" key="1">
    <citation type="submission" date="2022-03" db="EMBL/GenBank/DDBJ databases">
        <title>Draft Genome Sequence of Firmicute Strain S0AB, a Heterotrophic Iron/Sulfur-Oxidizing Extreme Acidophile.</title>
        <authorList>
            <person name="Vergara E."/>
            <person name="Pakostova E."/>
            <person name="Johnson D.B."/>
            <person name="Holmes D.S."/>
        </authorList>
    </citation>
    <scope>NUCLEOTIDE SEQUENCE</scope>
    <source>
        <strain evidence="2">S0AB</strain>
    </source>
</reference>
<sequence length="117" mass="13246">MDGVLGVEEVLYFVPDVQTAKHWYGDLLGVEPYFDQEGYCAFRLANITVGLHPSDEKNSSGIAGQVTYWRVSDIQKTIAHFELNGCRKFRGPTFGVDRVWVCQIMDPFGDVWGLLEK</sequence>
<dbReference type="InterPro" id="IPR029068">
    <property type="entry name" value="Glyas_Bleomycin-R_OHBP_Dase"/>
</dbReference>
<dbReference type="InterPro" id="IPR037523">
    <property type="entry name" value="VOC_core"/>
</dbReference>
<protein>
    <recommendedName>
        <fullName evidence="1">VOC domain-containing protein</fullName>
    </recommendedName>
</protein>
<keyword evidence="3" id="KW-1185">Reference proteome</keyword>
<dbReference type="Pfam" id="PF00903">
    <property type="entry name" value="Glyoxalase"/>
    <property type="match status" value="1"/>
</dbReference>
<feature type="domain" description="VOC" evidence="1">
    <location>
        <begin position="6"/>
        <end position="117"/>
    </location>
</feature>
<dbReference type="PROSITE" id="PS51819">
    <property type="entry name" value="VOC"/>
    <property type="match status" value="1"/>
</dbReference>
<gene>
    <name evidence="2" type="ORF">MM817_01305</name>
</gene>
<accession>A0A9X1V937</accession>
<comment type="caution">
    <text evidence="2">The sequence shown here is derived from an EMBL/GenBank/DDBJ whole genome shotgun (WGS) entry which is preliminary data.</text>
</comment>
<evidence type="ECO:0000259" key="1">
    <source>
        <dbReference type="PROSITE" id="PS51819"/>
    </source>
</evidence>
<evidence type="ECO:0000313" key="2">
    <source>
        <dbReference type="EMBL" id="MCI0183035.1"/>
    </source>
</evidence>
<organism evidence="2 3">
    <name type="scientific">Sulfoacidibacillus ferrooxidans</name>
    <dbReference type="NCBI Taxonomy" id="2005001"/>
    <lineage>
        <taxon>Bacteria</taxon>
        <taxon>Bacillati</taxon>
        <taxon>Bacillota</taxon>
        <taxon>Bacilli</taxon>
        <taxon>Bacillales</taxon>
        <taxon>Alicyclobacillaceae</taxon>
        <taxon>Sulfoacidibacillus</taxon>
    </lineage>
</organism>
<proteinExistence type="predicted"/>
<dbReference type="SUPFAM" id="SSF54593">
    <property type="entry name" value="Glyoxalase/Bleomycin resistance protein/Dihydroxybiphenyl dioxygenase"/>
    <property type="match status" value="1"/>
</dbReference>
<dbReference type="Gene3D" id="3.10.180.10">
    <property type="entry name" value="2,3-Dihydroxybiphenyl 1,2-Dioxygenase, domain 1"/>
    <property type="match status" value="1"/>
</dbReference>